<keyword evidence="3 6" id="KW-0326">Glycosidase</keyword>
<sequence length="358" mass="41022">MRATPLLLVLLCLSSLYAKPIPAPELNLDREQRTSLVKSHERAFQALAEKIRDPYITLGPDGMYYLTGTTAGSHWGDTIGIQLWRSKDLVDWDDMGYVWNLYKDGAEQDAWHLNQPVKNPQFKNPYALWAPEIHYKKGTWWIATCLNVSGHGLLRSVSGRPEGPYEAMPRIGEKGIDSHLFEDSDGTTYYLYQANKLARMEPNMGGLAEDFVDLQHDGNHPLGYEGVYMMKLDDKYLFIASGRYGYEPTNSYDLYYAVSKNLYGPYGPRRMALKNAGHGNLFQDKQGRWWSTAFDHEFTDLWSLWLVPIDVEITEEDILISSKDPRFQPSEEDQAFIRQLAVDGVPAQWEGKAPWWLP</sequence>
<evidence type="ECO:0000313" key="8">
    <source>
        <dbReference type="EMBL" id="MBD5777952.1"/>
    </source>
</evidence>
<organism evidence="8 9">
    <name type="scientific">Pelagicoccus enzymogenes</name>
    <dbReference type="NCBI Taxonomy" id="2773457"/>
    <lineage>
        <taxon>Bacteria</taxon>
        <taxon>Pseudomonadati</taxon>
        <taxon>Verrucomicrobiota</taxon>
        <taxon>Opitutia</taxon>
        <taxon>Puniceicoccales</taxon>
        <taxon>Pelagicoccaceae</taxon>
        <taxon>Pelagicoccus</taxon>
    </lineage>
</organism>
<gene>
    <name evidence="8" type="ORF">IEN85_00400</name>
</gene>
<dbReference type="RefSeq" id="WP_191615082.1">
    <property type="nucleotide sequence ID" value="NZ_JACYFG010000002.1"/>
</dbReference>
<evidence type="ECO:0000256" key="3">
    <source>
        <dbReference type="ARBA" id="ARBA00023295"/>
    </source>
</evidence>
<proteinExistence type="inferred from homology"/>
<dbReference type="EMBL" id="JACYFG010000002">
    <property type="protein sequence ID" value="MBD5777952.1"/>
    <property type="molecule type" value="Genomic_DNA"/>
</dbReference>
<keyword evidence="2 6" id="KW-0378">Hydrolase</keyword>
<keyword evidence="7" id="KW-0732">Signal</keyword>
<dbReference type="InterPro" id="IPR023296">
    <property type="entry name" value="Glyco_hydro_beta-prop_sf"/>
</dbReference>
<dbReference type="GO" id="GO:0005975">
    <property type="term" value="P:carbohydrate metabolic process"/>
    <property type="evidence" value="ECO:0007669"/>
    <property type="project" value="InterPro"/>
</dbReference>
<dbReference type="PANTHER" id="PTHR42812">
    <property type="entry name" value="BETA-XYLOSIDASE"/>
    <property type="match status" value="1"/>
</dbReference>
<dbReference type="GO" id="GO:0004553">
    <property type="term" value="F:hydrolase activity, hydrolyzing O-glycosyl compounds"/>
    <property type="evidence" value="ECO:0007669"/>
    <property type="project" value="InterPro"/>
</dbReference>
<dbReference type="CDD" id="cd08986">
    <property type="entry name" value="GH43-like"/>
    <property type="match status" value="1"/>
</dbReference>
<name>A0A927F4F2_9BACT</name>
<reference evidence="8" key="1">
    <citation type="submission" date="2020-09" db="EMBL/GenBank/DDBJ databases">
        <title>Pelagicoccus enzymogenes sp. nov. with an EPS production, isolated from marine sediment.</title>
        <authorList>
            <person name="Feng X."/>
        </authorList>
    </citation>
    <scope>NUCLEOTIDE SEQUENCE</scope>
    <source>
        <strain evidence="8">NFK12</strain>
    </source>
</reference>
<feature type="chain" id="PRO_5037427237" evidence="7">
    <location>
        <begin position="19"/>
        <end position="358"/>
    </location>
</feature>
<dbReference type="Gene3D" id="2.115.10.20">
    <property type="entry name" value="Glycosyl hydrolase domain, family 43"/>
    <property type="match status" value="1"/>
</dbReference>
<feature type="active site" description="Proton acceptor" evidence="4">
    <location>
        <position position="53"/>
    </location>
</feature>
<evidence type="ECO:0000256" key="5">
    <source>
        <dbReference type="PIRSR" id="PIRSR606710-2"/>
    </source>
</evidence>
<comment type="similarity">
    <text evidence="1 6">Belongs to the glycosyl hydrolase 43 family.</text>
</comment>
<feature type="site" description="Important for catalytic activity, responsible for pKa modulation of the active site Glu and correct orientation of both the proton donor and substrate" evidence="5">
    <location>
        <position position="177"/>
    </location>
</feature>
<accession>A0A927F4F2</accession>
<evidence type="ECO:0000256" key="7">
    <source>
        <dbReference type="SAM" id="SignalP"/>
    </source>
</evidence>
<evidence type="ECO:0000256" key="4">
    <source>
        <dbReference type="PIRSR" id="PIRSR606710-1"/>
    </source>
</evidence>
<evidence type="ECO:0000256" key="1">
    <source>
        <dbReference type="ARBA" id="ARBA00009865"/>
    </source>
</evidence>
<evidence type="ECO:0000313" key="9">
    <source>
        <dbReference type="Proteomes" id="UP000622317"/>
    </source>
</evidence>
<dbReference type="SUPFAM" id="SSF75005">
    <property type="entry name" value="Arabinanase/levansucrase/invertase"/>
    <property type="match status" value="1"/>
</dbReference>
<dbReference type="Proteomes" id="UP000622317">
    <property type="component" value="Unassembled WGS sequence"/>
</dbReference>
<feature type="active site" description="Proton donor" evidence="4">
    <location>
        <position position="225"/>
    </location>
</feature>
<protein>
    <submittedName>
        <fullName evidence="8">Family 43 glycosylhydrolase</fullName>
    </submittedName>
</protein>
<feature type="signal peptide" evidence="7">
    <location>
        <begin position="1"/>
        <end position="18"/>
    </location>
</feature>
<keyword evidence="9" id="KW-1185">Reference proteome</keyword>
<dbReference type="Pfam" id="PF04616">
    <property type="entry name" value="Glyco_hydro_43"/>
    <property type="match status" value="1"/>
</dbReference>
<dbReference type="InterPro" id="IPR006710">
    <property type="entry name" value="Glyco_hydro_43"/>
</dbReference>
<dbReference type="PANTHER" id="PTHR42812:SF14">
    <property type="entry name" value="SECRETED PROTEIN"/>
    <property type="match status" value="1"/>
</dbReference>
<dbReference type="InterPro" id="IPR051795">
    <property type="entry name" value="Glycosyl_Hydrlase_43"/>
</dbReference>
<dbReference type="AlphaFoldDB" id="A0A927F4F2"/>
<comment type="caution">
    <text evidence="8">The sequence shown here is derived from an EMBL/GenBank/DDBJ whole genome shotgun (WGS) entry which is preliminary data.</text>
</comment>
<evidence type="ECO:0000256" key="6">
    <source>
        <dbReference type="RuleBase" id="RU361187"/>
    </source>
</evidence>
<evidence type="ECO:0000256" key="2">
    <source>
        <dbReference type="ARBA" id="ARBA00022801"/>
    </source>
</evidence>